<gene>
    <name evidence="2" type="ORF">PRZ03_23610</name>
</gene>
<dbReference type="EMBL" id="JAQQXT010000028">
    <property type="protein sequence ID" value="MDC8774562.1"/>
    <property type="molecule type" value="Genomic_DNA"/>
</dbReference>
<evidence type="ECO:0000313" key="2">
    <source>
        <dbReference type="EMBL" id="MDC8774562.1"/>
    </source>
</evidence>
<keyword evidence="3" id="KW-1185">Reference proteome</keyword>
<sequence>MQSPTLRAGATQVTAAMVDEVYRTSEKMIALHQRIDAFVRKDWRALQRFDDIPWDYFRQLWNPPSPDDDEPDTQATSAAPMNAPPKTPRHSGSTKTPRKPRATKANLTPAETLSPAHIKAKQFQDDMVQQIAQAAGGNAS</sequence>
<dbReference type="RefSeq" id="WP_273602548.1">
    <property type="nucleotide sequence ID" value="NZ_JAQQXT010000028.1"/>
</dbReference>
<accession>A0ABT5KKV9</accession>
<comment type="caution">
    <text evidence="2">The sequence shown here is derived from an EMBL/GenBank/DDBJ whole genome shotgun (WGS) entry which is preliminary data.</text>
</comment>
<organism evidence="2 3">
    <name type="scientific">Roseateles albus</name>
    <dbReference type="NCBI Taxonomy" id="2987525"/>
    <lineage>
        <taxon>Bacteria</taxon>
        <taxon>Pseudomonadati</taxon>
        <taxon>Pseudomonadota</taxon>
        <taxon>Betaproteobacteria</taxon>
        <taxon>Burkholderiales</taxon>
        <taxon>Sphaerotilaceae</taxon>
        <taxon>Roseateles</taxon>
    </lineage>
</organism>
<dbReference type="Proteomes" id="UP001221189">
    <property type="component" value="Unassembled WGS sequence"/>
</dbReference>
<reference evidence="2 3" key="1">
    <citation type="submission" date="2022-10" db="EMBL/GenBank/DDBJ databases">
        <title>Paucibacter sp. hw1 Genome sequencing.</title>
        <authorList>
            <person name="Park S."/>
        </authorList>
    </citation>
    <scope>NUCLEOTIDE SEQUENCE [LARGE SCALE GENOMIC DNA]</scope>
    <source>
        <strain evidence="3">hw1</strain>
    </source>
</reference>
<evidence type="ECO:0000313" key="3">
    <source>
        <dbReference type="Proteomes" id="UP001221189"/>
    </source>
</evidence>
<feature type="region of interest" description="Disordered" evidence="1">
    <location>
        <begin position="58"/>
        <end position="115"/>
    </location>
</feature>
<protein>
    <submittedName>
        <fullName evidence="2">Uncharacterized protein</fullName>
    </submittedName>
</protein>
<evidence type="ECO:0000256" key="1">
    <source>
        <dbReference type="SAM" id="MobiDB-lite"/>
    </source>
</evidence>
<name>A0ABT5KKV9_9BURK</name>
<proteinExistence type="predicted"/>